<keyword evidence="4 6" id="KW-1133">Transmembrane helix</keyword>
<evidence type="ECO:0000256" key="5">
    <source>
        <dbReference type="ARBA" id="ARBA00023136"/>
    </source>
</evidence>
<accession>A0A804KPR2</accession>
<dbReference type="PANTHER" id="PTHR21716">
    <property type="entry name" value="TRANSMEMBRANE PROTEIN"/>
    <property type="match status" value="1"/>
</dbReference>
<dbReference type="Proteomes" id="UP000012960">
    <property type="component" value="Unplaced"/>
</dbReference>
<comment type="subcellular location">
    <subcellularLocation>
        <location evidence="1">Membrane</location>
        <topology evidence="1">Multi-pass membrane protein</topology>
    </subcellularLocation>
</comment>
<proteinExistence type="inferred from homology"/>
<dbReference type="PANTHER" id="PTHR21716:SF72">
    <property type="entry name" value="TRANSMEMBRANE PROTEIN C9ORF5 PROTEIN"/>
    <property type="match status" value="1"/>
</dbReference>
<evidence type="ECO:0000256" key="6">
    <source>
        <dbReference type="SAM" id="Phobius"/>
    </source>
</evidence>
<feature type="transmembrane region" description="Helical" evidence="6">
    <location>
        <begin position="64"/>
        <end position="86"/>
    </location>
</feature>
<evidence type="ECO:0000256" key="1">
    <source>
        <dbReference type="ARBA" id="ARBA00004141"/>
    </source>
</evidence>
<evidence type="ECO:0000256" key="4">
    <source>
        <dbReference type="ARBA" id="ARBA00022989"/>
    </source>
</evidence>
<keyword evidence="9" id="KW-1185">Reference proteome</keyword>
<reference evidence="7" key="1">
    <citation type="submission" date="2021-03" db="EMBL/GenBank/DDBJ databases">
        <authorList>
            <consortium name="Genoscope - CEA"/>
            <person name="William W."/>
        </authorList>
    </citation>
    <scope>NUCLEOTIDE SEQUENCE</scope>
    <source>
        <strain evidence="7">Doubled-haploid Pahang</strain>
    </source>
</reference>
<dbReference type="InParanoid" id="A0A804KPR2"/>
<evidence type="ECO:0000256" key="3">
    <source>
        <dbReference type="ARBA" id="ARBA00022692"/>
    </source>
</evidence>
<reference evidence="8" key="2">
    <citation type="submission" date="2021-05" db="UniProtKB">
        <authorList>
            <consortium name="EnsemblPlants"/>
        </authorList>
    </citation>
    <scope>IDENTIFICATION</scope>
    <source>
        <strain evidence="8">subsp. malaccensis</strain>
    </source>
</reference>
<evidence type="ECO:0000313" key="9">
    <source>
        <dbReference type="Proteomes" id="UP000012960"/>
    </source>
</evidence>
<organism evidence="8 9">
    <name type="scientific">Musa acuminata subsp. malaccensis</name>
    <name type="common">Wild banana</name>
    <name type="synonym">Musa malaccensis</name>
    <dbReference type="NCBI Taxonomy" id="214687"/>
    <lineage>
        <taxon>Eukaryota</taxon>
        <taxon>Viridiplantae</taxon>
        <taxon>Streptophyta</taxon>
        <taxon>Embryophyta</taxon>
        <taxon>Tracheophyta</taxon>
        <taxon>Spermatophyta</taxon>
        <taxon>Magnoliopsida</taxon>
        <taxon>Liliopsida</taxon>
        <taxon>Zingiberales</taxon>
        <taxon>Musaceae</taxon>
        <taxon>Musa</taxon>
    </lineage>
</organism>
<dbReference type="InterPro" id="IPR002549">
    <property type="entry name" value="AI-2E-like"/>
</dbReference>
<dbReference type="GO" id="GO:0016020">
    <property type="term" value="C:membrane"/>
    <property type="evidence" value="ECO:0007669"/>
    <property type="project" value="UniProtKB-SubCell"/>
</dbReference>
<keyword evidence="3 6" id="KW-0812">Transmembrane</keyword>
<protein>
    <submittedName>
        <fullName evidence="7">(wild Malaysian banana) hypothetical protein</fullName>
    </submittedName>
</protein>
<evidence type="ECO:0000256" key="2">
    <source>
        <dbReference type="ARBA" id="ARBA00009773"/>
    </source>
</evidence>
<keyword evidence="5 6" id="KW-0472">Membrane</keyword>
<comment type="similarity">
    <text evidence="2">Belongs to the autoinducer-2 exporter (AI-2E) (TC 2.A.86) family.</text>
</comment>
<dbReference type="AlphaFoldDB" id="A0A804KPR2"/>
<evidence type="ECO:0000313" key="8">
    <source>
        <dbReference type="EnsemblPlants" id="Ma09_p28650.1"/>
    </source>
</evidence>
<dbReference type="Gramene" id="Ma09_t28650.1">
    <property type="protein sequence ID" value="Ma09_p28650.1"/>
    <property type="gene ID" value="Ma09_g28650"/>
</dbReference>
<evidence type="ECO:0000313" key="7">
    <source>
        <dbReference type="EMBL" id="CAG1836765.1"/>
    </source>
</evidence>
<sequence length="164" mass="18358">MAHAGLAFSLLLLYGLYRVLHGFVRPLQWAFLCSIPLRELQRALVAFCGGRVLTTGVLKHLNTIVAISLIDGMIIGAIVGGVFFLYKIGVEGKDAVMPLKSHVQKSNYAEKIGFKKWMDDNDLPGLVDQYSAKLYHTVWQQIDDLAVQYNLTDFANGFWHFLLG</sequence>
<dbReference type="EMBL" id="HG996474">
    <property type="protein sequence ID" value="CAG1836765.1"/>
    <property type="molecule type" value="Genomic_DNA"/>
</dbReference>
<name>A0A804KPR2_MUSAM</name>
<gene>
    <name evidence="7" type="ORF">GSMUA_247340.1</name>
</gene>
<dbReference type="EnsemblPlants" id="Ma09_t28650.1">
    <property type="protein sequence ID" value="Ma09_p28650.1"/>
    <property type="gene ID" value="Ma09_g28650"/>
</dbReference>